<accession>A0A0F9UHK1</accession>
<reference evidence="1" key="1">
    <citation type="journal article" date="2015" name="Nature">
        <title>Complex archaea that bridge the gap between prokaryotes and eukaryotes.</title>
        <authorList>
            <person name="Spang A."/>
            <person name="Saw J.H."/>
            <person name="Jorgensen S.L."/>
            <person name="Zaremba-Niedzwiedzka K."/>
            <person name="Martijn J."/>
            <person name="Lind A.E."/>
            <person name="van Eijk R."/>
            <person name="Schleper C."/>
            <person name="Guy L."/>
            <person name="Ettema T.J."/>
        </authorList>
    </citation>
    <scope>NUCLEOTIDE SEQUENCE</scope>
</reference>
<sequence length="183" mass="20305">MTYEQFQLGQLTTVRVTSPLVGDVYHYWFIDGTFVAMTASPEYVLILPEGDQARVECIASNDASFDYVLNGPATPSIRSVVWWIASTAADVALYKIEQAKDGGVWTEIGRMNHDADRWDYRLVTPRLDDLSSYAWRVVPVDKAGNDGQVVSQAARTIVRTPDGPDFTVAFDEGTTRVTFTEAA</sequence>
<dbReference type="EMBL" id="LAZR01000989">
    <property type="protein sequence ID" value="KKN53078.1"/>
    <property type="molecule type" value="Genomic_DNA"/>
</dbReference>
<protein>
    <submittedName>
        <fullName evidence="1">Uncharacterized protein</fullName>
    </submittedName>
</protein>
<proteinExistence type="predicted"/>
<gene>
    <name evidence="1" type="ORF">LCGC14_0605900</name>
</gene>
<dbReference type="AlphaFoldDB" id="A0A0F9UHK1"/>
<comment type="caution">
    <text evidence="1">The sequence shown here is derived from an EMBL/GenBank/DDBJ whole genome shotgun (WGS) entry which is preliminary data.</text>
</comment>
<evidence type="ECO:0000313" key="1">
    <source>
        <dbReference type="EMBL" id="KKN53078.1"/>
    </source>
</evidence>
<organism evidence="1">
    <name type="scientific">marine sediment metagenome</name>
    <dbReference type="NCBI Taxonomy" id="412755"/>
    <lineage>
        <taxon>unclassified sequences</taxon>
        <taxon>metagenomes</taxon>
        <taxon>ecological metagenomes</taxon>
    </lineage>
</organism>
<name>A0A0F9UHK1_9ZZZZ</name>